<protein>
    <recommendedName>
        <fullName evidence="1">SnoaL-like domain-containing protein</fullName>
    </recommendedName>
</protein>
<dbReference type="STRING" id="690566.Sphch_3307"/>
<dbReference type="AlphaFoldDB" id="F6F394"/>
<dbReference type="InterPro" id="IPR037401">
    <property type="entry name" value="SnoaL-like"/>
</dbReference>
<dbReference type="HOGENOM" id="CLU_1785643_0_0_5"/>
<proteinExistence type="predicted"/>
<dbReference type="EMBL" id="CP002799">
    <property type="protein sequence ID" value="AEG50906.1"/>
    <property type="molecule type" value="Genomic_DNA"/>
</dbReference>
<dbReference type="RefSeq" id="WP_013849136.1">
    <property type="nucleotide sequence ID" value="NC_015594.1"/>
</dbReference>
<evidence type="ECO:0000259" key="1">
    <source>
        <dbReference type="Pfam" id="PF13474"/>
    </source>
</evidence>
<sequence length="145" mass="15972">MSDPQAGWATDTTEVVAAIESYIEAYNLGESPFDMAGVQSFYRKDGPLMIAIPAAPDRLFLSWEEYSTAWAGMLSHFSSFYFTANGDLAVCRIGRVAWASQTGRSHGKRADGEAFNRSLRQTLVMVQDEDGAWRIAQEHVSLVAA</sequence>
<organism evidence="2 3">
    <name type="scientific">Sphingobium chlorophenolicum L-1</name>
    <dbReference type="NCBI Taxonomy" id="690566"/>
    <lineage>
        <taxon>Bacteria</taxon>
        <taxon>Pseudomonadati</taxon>
        <taxon>Pseudomonadota</taxon>
        <taxon>Alphaproteobacteria</taxon>
        <taxon>Sphingomonadales</taxon>
        <taxon>Sphingomonadaceae</taxon>
        <taxon>Sphingobium</taxon>
    </lineage>
</organism>
<keyword evidence="3" id="KW-1185">Reference proteome</keyword>
<name>F6F394_SPHCR</name>
<dbReference type="Proteomes" id="UP000007150">
    <property type="component" value="Chromosome 2"/>
</dbReference>
<dbReference type="Gene3D" id="3.10.450.50">
    <property type="match status" value="1"/>
</dbReference>
<accession>F6F394</accession>
<reference evidence="2 3" key="1">
    <citation type="submission" date="2011-05" db="EMBL/GenBank/DDBJ databases">
        <title>Complete sequence of chromosome 2 of Sphingobium chlorophenolicum L-1.</title>
        <authorList>
            <consortium name="US DOE Joint Genome Institute"/>
            <person name="Lucas S."/>
            <person name="Han J."/>
            <person name="Lapidus A."/>
            <person name="Cheng J.-F."/>
            <person name="Goodwin L."/>
            <person name="Pitluck S."/>
            <person name="Peters L."/>
            <person name="Daligault H."/>
            <person name="Han C."/>
            <person name="Tapia R."/>
            <person name="Land M."/>
            <person name="Hauser L."/>
            <person name="Kyrpides N."/>
            <person name="Ivanova N."/>
            <person name="Pagani I."/>
            <person name="Turner P."/>
            <person name="Copley S."/>
            <person name="Woyke T."/>
        </authorList>
    </citation>
    <scope>NUCLEOTIDE SEQUENCE [LARGE SCALE GENOMIC DNA]</scope>
    <source>
        <strain evidence="2 3">L-1</strain>
    </source>
</reference>
<evidence type="ECO:0000313" key="2">
    <source>
        <dbReference type="EMBL" id="AEG50906.1"/>
    </source>
</evidence>
<feature type="domain" description="SnoaL-like" evidence="1">
    <location>
        <begin position="17"/>
        <end position="144"/>
    </location>
</feature>
<dbReference type="KEGG" id="sch:Sphch_3307"/>
<dbReference type="SUPFAM" id="SSF54427">
    <property type="entry name" value="NTF2-like"/>
    <property type="match status" value="1"/>
</dbReference>
<gene>
    <name evidence="2" type="ORF">Sphch_3307</name>
</gene>
<dbReference type="InterPro" id="IPR032710">
    <property type="entry name" value="NTF2-like_dom_sf"/>
</dbReference>
<dbReference type="Pfam" id="PF13474">
    <property type="entry name" value="SnoaL_3"/>
    <property type="match status" value="1"/>
</dbReference>
<evidence type="ECO:0000313" key="3">
    <source>
        <dbReference type="Proteomes" id="UP000007150"/>
    </source>
</evidence>